<comment type="caution">
    <text evidence="7">The sequence shown here is derived from an EMBL/GenBank/DDBJ whole genome shotgun (WGS) entry which is preliminary data.</text>
</comment>
<dbReference type="InterPro" id="IPR051098">
    <property type="entry name" value="NeuroDiff_E-box_TFs"/>
</dbReference>
<evidence type="ECO:0000256" key="3">
    <source>
        <dbReference type="ARBA" id="ARBA00023015"/>
    </source>
</evidence>
<dbReference type="Proteomes" id="UP001434883">
    <property type="component" value="Unassembled WGS sequence"/>
</dbReference>
<keyword evidence="3" id="KW-0805">Transcription regulation</keyword>
<sequence>MLAGSSSHMAQTGNYSSLHSHERLVSSLHNAYPDKLNYPAHSVSPDINASLPPMSSFHRSNTSTSPFVNAAHTSSVNSADGVMGTYGSARFPKMTNSPALSIIKVDCHSVEGVSQLDSFCVYHK</sequence>
<gene>
    <name evidence="7" type="ORF">XENOCAPTIV_014973</name>
</gene>
<keyword evidence="5" id="KW-0804">Transcription</keyword>
<accession>A0ABV0SAQ8</accession>
<evidence type="ECO:0000256" key="6">
    <source>
        <dbReference type="ARBA" id="ARBA00023242"/>
    </source>
</evidence>
<protein>
    <submittedName>
        <fullName evidence="7">Uncharacterized protein</fullName>
    </submittedName>
</protein>
<dbReference type="PANTHER" id="PTHR11793">
    <property type="entry name" value="BASIC HELIX-LOOP-HELIX TRANSCRIPTION FACTOR"/>
    <property type="match status" value="1"/>
</dbReference>
<dbReference type="EMBL" id="JAHRIN010075625">
    <property type="protein sequence ID" value="MEQ2217002.1"/>
    <property type="molecule type" value="Genomic_DNA"/>
</dbReference>
<evidence type="ECO:0000256" key="1">
    <source>
        <dbReference type="ARBA" id="ARBA00004123"/>
    </source>
</evidence>
<organism evidence="7 8">
    <name type="scientific">Xenoophorus captivus</name>
    <dbReference type="NCBI Taxonomy" id="1517983"/>
    <lineage>
        <taxon>Eukaryota</taxon>
        <taxon>Metazoa</taxon>
        <taxon>Chordata</taxon>
        <taxon>Craniata</taxon>
        <taxon>Vertebrata</taxon>
        <taxon>Euteleostomi</taxon>
        <taxon>Actinopterygii</taxon>
        <taxon>Neopterygii</taxon>
        <taxon>Teleostei</taxon>
        <taxon>Neoteleostei</taxon>
        <taxon>Acanthomorphata</taxon>
        <taxon>Ovalentaria</taxon>
        <taxon>Atherinomorphae</taxon>
        <taxon>Cyprinodontiformes</taxon>
        <taxon>Goodeidae</taxon>
        <taxon>Xenoophorus</taxon>
    </lineage>
</organism>
<comment type="subcellular location">
    <subcellularLocation>
        <location evidence="1">Nucleus</location>
    </subcellularLocation>
</comment>
<keyword evidence="8" id="KW-1185">Reference proteome</keyword>
<dbReference type="PANTHER" id="PTHR11793:SF11">
    <property type="entry name" value="TRANSCRIPTION FACTOR 12"/>
    <property type="match status" value="1"/>
</dbReference>
<evidence type="ECO:0000313" key="8">
    <source>
        <dbReference type="Proteomes" id="UP001434883"/>
    </source>
</evidence>
<evidence type="ECO:0000256" key="5">
    <source>
        <dbReference type="ARBA" id="ARBA00023163"/>
    </source>
</evidence>
<reference evidence="7 8" key="1">
    <citation type="submission" date="2021-06" db="EMBL/GenBank/DDBJ databases">
        <authorList>
            <person name="Palmer J.M."/>
        </authorList>
    </citation>
    <scope>NUCLEOTIDE SEQUENCE [LARGE SCALE GENOMIC DNA]</scope>
    <source>
        <strain evidence="7 8">XC_2019</strain>
        <tissue evidence="7">Muscle</tissue>
    </source>
</reference>
<keyword evidence="4" id="KW-0238">DNA-binding</keyword>
<evidence type="ECO:0000256" key="4">
    <source>
        <dbReference type="ARBA" id="ARBA00023125"/>
    </source>
</evidence>
<keyword evidence="6" id="KW-0539">Nucleus</keyword>
<evidence type="ECO:0000256" key="2">
    <source>
        <dbReference type="ARBA" id="ARBA00022473"/>
    </source>
</evidence>
<evidence type="ECO:0000313" key="7">
    <source>
        <dbReference type="EMBL" id="MEQ2217002.1"/>
    </source>
</evidence>
<name>A0ABV0SAQ8_9TELE</name>
<proteinExistence type="predicted"/>
<keyword evidence="2" id="KW-0217">Developmental protein</keyword>